<dbReference type="GO" id="GO:0004252">
    <property type="term" value="F:serine-type endopeptidase activity"/>
    <property type="evidence" value="ECO:0007669"/>
    <property type="project" value="InterPro"/>
</dbReference>
<evidence type="ECO:0000313" key="10">
    <source>
        <dbReference type="Proteomes" id="UP000464524"/>
    </source>
</evidence>
<protein>
    <recommendedName>
        <fullName evidence="4 7">Signal peptidase I</fullName>
        <ecNumber evidence="3 7">3.4.21.89</ecNumber>
    </recommendedName>
</protein>
<dbReference type="PANTHER" id="PTHR43390:SF1">
    <property type="entry name" value="CHLOROPLAST PROCESSING PEPTIDASE"/>
    <property type="match status" value="1"/>
</dbReference>
<dbReference type="EC" id="3.4.21.89" evidence="3 7"/>
<dbReference type="OrthoDB" id="9815782at2"/>
<dbReference type="NCBIfam" id="TIGR02227">
    <property type="entry name" value="sigpep_I_bact"/>
    <property type="match status" value="1"/>
</dbReference>
<feature type="active site" evidence="6">
    <location>
        <position position="93"/>
    </location>
</feature>
<dbReference type="GO" id="GO:0006465">
    <property type="term" value="P:signal peptide processing"/>
    <property type="evidence" value="ECO:0007669"/>
    <property type="project" value="InterPro"/>
</dbReference>
<evidence type="ECO:0000256" key="1">
    <source>
        <dbReference type="ARBA" id="ARBA00000677"/>
    </source>
</evidence>
<evidence type="ECO:0000256" key="3">
    <source>
        <dbReference type="ARBA" id="ARBA00013208"/>
    </source>
</evidence>
<evidence type="ECO:0000256" key="7">
    <source>
        <dbReference type="RuleBase" id="RU362042"/>
    </source>
</evidence>
<keyword evidence="10" id="KW-1185">Reference proteome</keyword>
<dbReference type="CDD" id="cd06530">
    <property type="entry name" value="S26_SPase_I"/>
    <property type="match status" value="1"/>
</dbReference>
<dbReference type="PRINTS" id="PR00727">
    <property type="entry name" value="LEADERPTASE"/>
</dbReference>
<evidence type="ECO:0000256" key="4">
    <source>
        <dbReference type="ARBA" id="ARBA00019232"/>
    </source>
</evidence>
<dbReference type="KEGG" id="pmes:FX988_00753"/>
<accession>A0A857JEU0</accession>
<comment type="subcellular location">
    <subcellularLocation>
        <location evidence="7">Membrane</location>
        <topology evidence="7">Multi-pass membrane protein</topology>
    </subcellularLocation>
</comment>
<comment type="similarity">
    <text evidence="2 7">Belongs to the peptidase S26 family.</text>
</comment>
<dbReference type="InterPro" id="IPR019533">
    <property type="entry name" value="Peptidase_S26"/>
</dbReference>
<dbReference type="InterPro" id="IPR019757">
    <property type="entry name" value="Pept_S26A_signal_pept_1_Lys-AS"/>
</dbReference>
<reference evidence="9 10" key="1">
    <citation type="submission" date="2019-12" db="EMBL/GenBank/DDBJ databases">
        <title>Genome sequencing and assembly of endphytes of Porphyra tenera.</title>
        <authorList>
            <person name="Park J.M."/>
            <person name="Shin R."/>
            <person name="Jo S.H."/>
        </authorList>
    </citation>
    <scope>NUCLEOTIDE SEQUENCE [LARGE SCALE GENOMIC DNA]</scope>
    <source>
        <strain evidence="9 10">GPM4</strain>
    </source>
</reference>
<dbReference type="InterPro" id="IPR036286">
    <property type="entry name" value="LexA/Signal_pep-like_sf"/>
</dbReference>
<feature type="active site" evidence="6">
    <location>
        <position position="39"/>
    </location>
</feature>
<sequence>MKLYLINLYRDNKSVLLFIVLMCVFRSAIADWNEVPTGSMQPTIVEGDRIWVNKLAYDVSTPFVNYSLLKLADPIRGDIIVFDSAPADKRLVKRVVGIPGDTIAMIDNVVYINQQPLSYENKAAKEYFSEVTENLLGVQHRIRVANNGSRLSSFAPLTIPADYYLAMGDNRDNSADSRVIGLIPRDEIIGRASKVVMSLNYDNYYLPRPERFLHTLL</sequence>
<keyword evidence="5 7" id="KW-0378">Hydrolase</keyword>
<proteinExistence type="inferred from homology"/>
<dbReference type="PANTHER" id="PTHR43390">
    <property type="entry name" value="SIGNAL PEPTIDASE I"/>
    <property type="match status" value="1"/>
</dbReference>
<evidence type="ECO:0000256" key="6">
    <source>
        <dbReference type="PIRSR" id="PIRSR600223-1"/>
    </source>
</evidence>
<dbReference type="Proteomes" id="UP000464524">
    <property type="component" value="Chromosome"/>
</dbReference>
<keyword evidence="7" id="KW-0645">Protease</keyword>
<dbReference type="GO" id="GO:0009003">
    <property type="term" value="F:signal peptidase activity"/>
    <property type="evidence" value="ECO:0007669"/>
    <property type="project" value="UniProtKB-EC"/>
</dbReference>
<dbReference type="EMBL" id="CP047656">
    <property type="protein sequence ID" value="QHJ10539.1"/>
    <property type="molecule type" value="Genomic_DNA"/>
</dbReference>
<gene>
    <name evidence="9" type="ORF">FX988_00753</name>
</gene>
<dbReference type="PROSITE" id="PS00760">
    <property type="entry name" value="SPASE_I_2"/>
    <property type="match status" value="1"/>
</dbReference>
<evidence type="ECO:0000256" key="2">
    <source>
        <dbReference type="ARBA" id="ARBA00009370"/>
    </source>
</evidence>
<evidence type="ECO:0000259" key="8">
    <source>
        <dbReference type="Pfam" id="PF10502"/>
    </source>
</evidence>
<organism evidence="9 10">
    <name type="scientific">Paraglaciecola mesophila</name>
    <dbReference type="NCBI Taxonomy" id="197222"/>
    <lineage>
        <taxon>Bacteria</taxon>
        <taxon>Pseudomonadati</taxon>
        <taxon>Pseudomonadota</taxon>
        <taxon>Gammaproteobacteria</taxon>
        <taxon>Alteromonadales</taxon>
        <taxon>Alteromonadaceae</taxon>
        <taxon>Paraglaciecola</taxon>
    </lineage>
</organism>
<comment type="catalytic activity">
    <reaction evidence="1 7">
        <text>Cleavage of hydrophobic, N-terminal signal or leader sequences from secreted and periplasmic proteins.</text>
        <dbReference type="EC" id="3.4.21.89"/>
    </reaction>
</comment>
<dbReference type="RefSeq" id="WP_160178406.1">
    <property type="nucleotide sequence ID" value="NZ_CP047656.1"/>
</dbReference>
<dbReference type="AlphaFoldDB" id="A0A857JEU0"/>
<dbReference type="GO" id="GO:0016020">
    <property type="term" value="C:membrane"/>
    <property type="evidence" value="ECO:0007669"/>
    <property type="project" value="UniProtKB-SubCell"/>
</dbReference>
<dbReference type="Gene3D" id="2.10.109.10">
    <property type="entry name" value="Umud Fragment, subunit A"/>
    <property type="match status" value="1"/>
</dbReference>
<dbReference type="InterPro" id="IPR000223">
    <property type="entry name" value="Pept_S26A_signal_pept_1"/>
</dbReference>
<dbReference type="Pfam" id="PF10502">
    <property type="entry name" value="Peptidase_S26"/>
    <property type="match status" value="1"/>
</dbReference>
<dbReference type="SUPFAM" id="SSF51306">
    <property type="entry name" value="LexA/Signal peptidase"/>
    <property type="match status" value="1"/>
</dbReference>
<evidence type="ECO:0000313" key="9">
    <source>
        <dbReference type="EMBL" id="QHJ10539.1"/>
    </source>
</evidence>
<feature type="domain" description="Peptidase S26" evidence="8">
    <location>
        <begin position="13"/>
        <end position="195"/>
    </location>
</feature>
<name>A0A857JEU0_9ALTE</name>
<evidence type="ECO:0000256" key="5">
    <source>
        <dbReference type="ARBA" id="ARBA00022801"/>
    </source>
</evidence>